<dbReference type="Gene3D" id="2.30.30.30">
    <property type="match status" value="1"/>
</dbReference>
<dbReference type="InterPro" id="IPR013185">
    <property type="entry name" value="Transl_elong_KOW-like"/>
</dbReference>
<evidence type="ECO:0000313" key="4">
    <source>
        <dbReference type="EMBL" id="KHN06099.1"/>
    </source>
</evidence>
<gene>
    <name evidence="4" type="ORF">glysoja_039808</name>
</gene>
<dbReference type="SUPFAM" id="SSF50249">
    <property type="entry name" value="Nucleic acid-binding proteins"/>
    <property type="match status" value="2"/>
</dbReference>
<dbReference type="InterPro" id="IPR013852">
    <property type="entry name" value="Transl_elong_P/YeiP_CS"/>
</dbReference>
<dbReference type="Pfam" id="PF01132">
    <property type="entry name" value="EFP"/>
    <property type="match status" value="1"/>
</dbReference>
<dbReference type="InterPro" id="IPR001059">
    <property type="entry name" value="Transl_elong_P/YeiP_cen"/>
</dbReference>
<dbReference type="GO" id="GO:0003746">
    <property type="term" value="F:translation elongation factor activity"/>
    <property type="evidence" value="ECO:0007669"/>
    <property type="project" value="UniProtKB-KW"/>
</dbReference>
<dbReference type="AlphaFoldDB" id="A0A0B2PEZ6"/>
<accession>A0A0B2PEZ6</accession>
<dbReference type="GO" id="GO:0005737">
    <property type="term" value="C:cytoplasm"/>
    <property type="evidence" value="ECO:0007669"/>
    <property type="project" value="InterPro"/>
</dbReference>
<organism evidence="4">
    <name type="scientific">Glycine soja</name>
    <name type="common">Wild soybean</name>
    <dbReference type="NCBI Taxonomy" id="3848"/>
    <lineage>
        <taxon>Eukaryota</taxon>
        <taxon>Viridiplantae</taxon>
        <taxon>Streptophyta</taxon>
        <taxon>Embryophyta</taxon>
        <taxon>Tracheophyta</taxon>
        <taxon>Spermatophyta</taxon>
        <taxon>Magnoliopsida</taxon>
        <taxon>eudicotyledons</taxon>
        <taxon>Gunneridae</taxon>
        <taxon>Pentapetalae</taxon>
        <taxon>rosids</taxon>
        <taxon>fabids</taxon>
        <taxon>Fabales</taxon>
        <taxon>Fabaceae</taxon>
        <taxon>Papilionoideae</taxon>
        <taxon>50 kb inversion clade</taxon>
        <taxon>NPAAA clade</taxon>
        <taxon>indigoferoid/millettioid clade</taxon>
        <taxon>Phaseoleae</taxon>
        <taxon>Glycine</taxon>
        <taxon>Glycine subgen. Soja</taxon>
    </lineage>
</organism>
<dbReference type="Pfam" id="PF09285">
    <property type="entry name" value="Elong-fact-P_C"/>
    <property type="match status" value="1"/>
</dbReference>
<dbReference type="GO" id="GO:0043043">
    <property type="term" value="P:peptide biosynthetic process"/>
    <property type="evidence" value="ECO:0007669"/>
    <property type="project" value="InterPro"/>
</dbReference>
<protein>
    <submittedName>
        <fullName evidence="4">Elongation factor P</fullName>
    </submittedName>
</protein>
<proteinExistence type="inferred from homology"/>
<comment type="similarity">
    <text evidence="1">Belongs to the elongation factor P family.</text>
</comment>
<evidence type="ECO:0000256" key="1">
    <source>
        <dbReference type="ARBA" id="ARBA00009479"/>
    </source>
</evidence>
<dbReference type="FunFam" id="2.40.50.140:FF:000009">
    <property type="entry name" value="Elongation factor P"/>
    <property type="match status" value="1"/>
</dbReference>
<dbReference type="Gene3D" id="2.40.50.140">
    <property type="entry name" value="Nucleic acid-binding proteins"/>
    <property type="match status" value="2"/>
</dbReference>
<keyword evidence="4" id="KW-0648">Protein biosynthesis</keyword>
<dbReference type="InterPro" id="IPR020599">
    <property type="entry name" value="Transl_elong_fac_P/YeiP"/>
</dbReference>
<name>A0A0B2PEZ6_GLYSO</name>
<dbReference type="PANTHER" id="PTHR30053:SF14">
    <property type="entry name" value="TRANSLATION ELONGATION FACTOR KOW-LIKE DOMAIN-CONTAINING PROTEIN"/>
    <property type="match status" value="1"/>
</dbReference>
<dbReference type="SMART" id="SM00841">
    <property type="entry name" value="Elong-fact-P_C"/>
    <property type="match status" value="1"/>
</dbReference>
<feature type="domain" description="Translation elongation factor P/YeiP central" evidence="3">
    <location>
        <begin position="129"/>
        <end position="184"/>
    </location>
</feature>
<keyword evidence="4" id="KW-0251">Elongation factor</keyword>
<dbReference type="InterPro" id="IPR012340">
    <property type="entry name" value="NA-bd_OB-fold"/>
</dbReference>
<dbReference type="Pfam" id="PF08207">
    <property type="entry name" value="EFP_N"/>
    <property type="match status" value="1"/>
</dbReference>
<reference evidence="4" key="1">
    <citation type="submission" date="2014-07" db="EMBL/GenBank/DDBJ databases">
        <title>Identification of a novel salt tolerance gene in wild soybean by whole-genome sequencing.</title>
        <authorList>
            <person name="Lam H.-M."/>
            <person name="Qi X."/>
            <person name="Li M.-W."/>
            <person name="Liu X."/>
            <person name="Xie M."/>
            <person name="Ni M."/>
            <person name="Xu X."/>
        </authorList>
    </citation>
    <scope>NUCLEOTIDE SEQUENCE [LARGE SCALE GENOMIC DNA]</scope>
    <source>
        <tissue evidence="4">Root</tissue>
    </source>
</reference>
<dbReference type="InterPro" id="IPR015365">
    <property type="entry name" value="Elong-fact-P_C"/>
</dbReference>
<dbReference type="PANTHER" id="PTHR30053">
    <property type="entry name" value="ELONGATION FACTOR P"/>
    <property type="match status" value="1"/>
</dbReference>
<dbReference type="EMBL" id="KN667737">
    <property type="protein sequence ID" value="KHN06099.1"/>
    <property type="molecule type" value="Genomic_DNA"/>
</dbReference>
<dbReference type="SMART" id="SM01185">
    <property type="entry name" value="EFP"/>
    <property type="match status" value="1"/>
</dbReference>
<evidence type="ECO:0000259" key="3">
    <source>
        <dbReference type="SMART" id="SM01185"/>
    </source>
</evidence>
<dbReference type="PROSITE" id="PS01275">
    <property type="entry name" value="EFP"/>
    <property type="match status" value="1"/>
</dbReference>
<feature type="domain" description="Elongation factor P C-terminal" evidence="2">
    <location>
        <begin position="192"/>
        <end position="241"/>
    </location>
</feature>
<evidence type="ECO:0000259" key="2">
    <source>
        <dbReference type="SMART" id="SM00841"/>
    </source>
</evidence>
<sequence length="246" mass="27380">MQALLLRHRLSNSNTKSLFRLSSYFHSSSCSPRPFIPSPPSASSIATNLFTSPWSASQCRGIKVSGSDIKVGNIIGKQGHFYEVLKVDHSHEGRGKATIKVELRDIDQGNKVTQRMGTDEDVERVYVQEKTFMFMCMDSDGTVVLMDPDTLDQIEVSKDLFNKDCLYLRDEMKVKVHFYDDKPLSASVPKRVTCIVKEAIAATSRNKKVVLDNGLTVEVPSHIVAGDAIVVSTEHDSYIERLVGVV</sequence>
<dbReference type="InterPro" id="IPR014722">
    <property type="entry name" value="Rib_uL2_dom2"/>
</dbReference>
<dbReference type="SUPFAM" id="SSF50104">
    <property type="entry name" value="Translation proteins SH3-like domain"/>
    <property type="match status" value="1"/>
</dbReference>
<dbReference type="Proteomes" id="UP000053555">
    <property type="component" value="Unassembled WGS sequence"/>
</dbReference>
<dbReference type="InterPro" id="IPR008991">
    <property type="entry name" value="Translation_prot_SH3-like_sf"/>
</dbReference>